<gene>
    <name evidence="7" type="ORF">C8A00DRAFT_37646</name>
</gene>
<evidence type="ECO:0000256" key="1">
    <source>
        <dbReference type="ARBA" id="ARBA00022669"/>
    </source>
</evidence>
<reference evidence="7" key="1">
    <citation type="journal article" date="2023" name="Mol. Phylogenet. Evol.">
        <title>Genome-scale phylogeny and comparative genomics of the fungal order Sordariales.</title>
        <authorList>
            <person name="Hensen N."/>
            <person name="Bonometti L."/>
            <person name="Westerberg I."/>
            <person name="Brannstrom I.O."/>
            <person name="Guillou S."/>
            <person name="Cros-Aarteil S."/>
            <person name="Calhoun S."/>
            <person name="Haridas S."/>
            <person name="Kuo A."/>
            <person name="Mondo S."/>
            <person name="Pangilinan J."/>
            <person name="Riley R."/>
            <person name="LaButti K."/>
            <person name="Andreopoulos B."/>
            <person name="Lipzen A."/>
            <person name="Chen C."/>
            <person name="Yan M."/>
            <person name="Daum C."/>
            <person name="Ng V."/>
            <person name="Clum A."/>
            <person name="Steindorff A."/>
            <person name="Ohm R.A."/>
            <person name="Martin F."/>
            <person name="Silar P."/>
            <person name="Natvig D.O."/>
            <person name="Lalanne C."/>
            <person name="Gautier V."/>
            <person name="Ament-Velasquez S.L."/>
            <person name="Kruys A."/>
            <person name="Hutchinson M.I."/>
            <person name="Powell A.J."/>
            <person name="Barry K."/>
            <person name="Miller A.N."/>
            <person name="Grigoriev I.V."/>
            <person name="Debuchy R."/>
            <person name="Gladieux P."/>
            <person name="Hiltunen Thoren M."/>
            <person name="Johannesson H."/>
        </authorList>
    </citation>
    <scope>NUCLEOTIDE SEQUENCE</scope>
    <source>
        <strain evidence="7">CBS 538.74</strain>
    </source>
</reference>
<keyword evidence="3" id="KW-0843">Virulence</keyword>
<dbReference type="SUPFAM" id="SSF54106">
    <property type="entry name" value="LysM domain"/>
    <property type="match status" value="1"/>
</dbReference>
<dbReference type="InterPro" id="IPR036779">
    <property type="entry name" value="LysM_dom_sf"/>
</dbReference>
<reference evidence="7" key="2">
    <citation type="submission" date="2023-05" db="EMBL/GenBank/DDBJ databases">
        <authorList>
            <consortium name="Lawrence Berkeley National Laboratory"/>
            <person name="Steindorff A."/>
            <person name="Hensen N."/>
            <person name="Bonometti L."/>
            <person name="Westerberg I."/>
            <person name="Brannstrom I.O."/>
            <person name="Guillou S."/>
            <person name="Cros-Aarteil S."/>
            <person name="Calhoun S."/>
            <person name="Haridas S."/>
            <person name="Kuo A."/>
            <person name="Mondo S."/>
            <person name="Pangilinan J."/>
            <person name="Riley R."/>
            <person name="Labutti K."/>
            <person name="Andreopoulos B."/>
            <person name="Lipzen A."/>
            <person name="Chen C."/>
            <person name="Yanf M."/>
            <person name="Daum C."/>
            <person name="Ng V."/>
            <person name="Clum A."/>
            <person name="Ohm R."/>
            <person name="Martin F."/>
            <person name="Silar P."/>
            <person name="Natvig D."/>
            <person name="Lalanne C."/>
            <person name="Gautier V."/>
            <person name="Ament-Velasquez S.L."/>
            <person name="Kruys A."/>
            <person name="Hutchinson M.I."/>
            <person name="Powell A.J."/>
            <person name="Barry K."/>
            <person name="Miller A.N."/>
            <person name="Grigoriev I.V."/>
            <person name="Debuchy R."/>
            <person name="Gladieux P."/>
            <person name="Thoren M.H."/>
            <person name="Johannesson H."/>
        </authorList>
    </citation>
    <scope>NUCLEOTIDE SEQUENCE</scope>
    <source>
        <strain evidence="7">CBS 538.74</strain>
    </source>
</reference>
<comment type="similarity">
    <text evidence="4">Belongs to the secreted LysM effector family.</text>
</comment>
<dbReference type="InterPro" id="IPR052210">
    <property type="entry name" value="LysM1-like"/>
</dbReference>
<keyword evidence="1" id="KW-0147">Chitin-binding</keyword>
<evidence type="ECO:0000256" key="2">
    <source>
        <dbReference type="ARBA" id="ARBA00022729"/>
    </source>
</evidence>
<dbReference type="PROSITE" id="PS51782">
    <property type="entry name" value="LYSM"/>
    <property type="match status" value="1"/>
</dbReference>
<dbReference type="GO" id="GO:0008061">
    <property type="term" value="F:chitin binding"/>
    <property type="evidence" value="ECO:0007669"/>
    <property type="project" value="UniProtKB-KW"/>
</dbReference>
<keyword evidence="2 5" id="KW-0732">Signal</keyword>
<dbReference type="Proteomes" id="UP001302745">
    <property type="component" value="Unassembled WGS sequence"/>
</dbReference>
<dbReference type="CDD" id="cd00118">
    <property type="entry name" value="LysM"/>
    <property type="match status" value="1"/>
</dbReference>
<proteinExistence type="inferred from homology"/>
<evidence type="ECO:0000313" key="8">
    <source>
        <dbReference type="Proteomes" id="UP001302745"/>
    </source>
</evidence>
<feature type="chain" id="PRO_5042988245" description="LysM domain-containing protein" evidence="5">
    <location>
        <begin position="19"/>
        <end position="242"/>
    </location>
</feature>
<comment type="caution">
    <text evidence="7">The sequence shown here is derived from an EMBL/GenBank/DDBJ whole genome shotgun (WGS) entry which is preliminary data.</text>
</comment>
<evidence type="ECO:0000256" key="4">
    <source>
        <dbReference type="ARBA" id="ARBA00044955"/>
    </source>
</evidence>
<dbReference type="Gene3D" id="3.10.350.10">
    <property type="entry name" value="LysM domain"/>
    <property type="match status" value="2"/>
</dbReference>
<feature type="domain" description="LysM" evidence="6">
    <location>
        <begin position="194"/>
        <end position="240"/>
    </location>
</feature>
<dbReference type="EMBL" id="MU857127">
    <property type="protein sequence ID" value="KAK4149749.1"/>
    <property type="molecule type" value="Genomic_DNA"/>
</dbReference>
<accession>A0AAN6VER6</accession>
<sequence length="242" mass="26060">MSVLSIVLWLCFFQSAAARKERRNGIPKFPFDSTTVDSCAWWLDNDNESSWTCQGIADVFEVSEVDFLRWNPSVASSCNNIPTKQSFCLATSEGWRSSSAGVNSSTGPTPKETVSITVTATVAAVPVTVTVPTTVSLWTTVSLRTTVTVPTTVSVTVPVTVTSTIRTTVTSTVTAAGGPTPSPYQPGMVSNCKAFYFMQWADTCNSIAAKFNIQPSQIVQWNPQAKPDCTLLLAETFCCVKA</sequence>
<dbReference type="PANTHER" id="PTHR34997">
    <property type="entry name" value="AM15"/>
    <property type="match status" value="1"/>
</dbReference>
<keyword evidence="8" id="KW-1185">Reference proteome</keyword>
<dbReference type="InterPro" id="IPR018392">
    <property type="entry name" value="LysM"/>
</dbReference>
<protein>
    <recommendedName>
        <fullName evidence="6">LysM domain-containing protein</fullName>
    </recommendedName>
</protein>
<evidence type="ECO:0000259" key="6">
    <source>
        <dbReference type="PROSITE" id="PS51782"/>
    </source>
</evidence>
<dbReference type="PANTHER" id="PTHR34997:SF2">
    <property type="entry name" value="LYSM DOMAIN-CONTAINING PROTEIN-RELATED"/>
    <property type="match status" value="1"/>
</dbReference>
<organism evidence="7 8">
    <name type="scientific">Chaetomidium leptoderma</name>
    <dbReference type="NCBI Taxonomy" id="669021"/>
    <lineage>
        <taxon>Eukaryota</taxon>
        <taxon>Fungi</taxon>
        <taxon>Dikarya</taxon>
        <taxon>Ascomycota</taxon>
        <taxon>Pezizomycotina</taxon>
        <taxon>Sordariomycetes</taxon>
        <taxon>Sordariomycetidae</taxon>
        <taxon>Sordariales</taxon>
        <taxon>Chaetomiaceae</taxon>
        <taxon>Chaetomidium</taxon>
    </lineage>
</organism>
<evidence type="ECO:0000256" key="5">
    <source>
        <dbReference type="SAM" id="SignalP"/>
    </source>
</evidence>
<feature type="signal peptide" evidence="5">
    <location>
        <begin position="1"/>
        <end position="18"/>
    </location>
</feature>
<evidence type="ECO:0000256" key="3">
    <source>
        <dbReference type="ARBA" id="ARBA00023026"/>
    </source>
</evidence>
<evidence type="ECO:0000313" key="7">
    <source>
        <dbReference type="EMBL" id="KAK4149749.1"/>
    </source>
</evidence>
<dbReference type="AlphaFoldDB" id="A0AAN6VER6"/>
<dbReference type="Pfam" id="PF01476">
    <property type="entry name" value="LysM"/>
    <property type="match status" value="1"/>
</dbReference>
<name>A0AAN6VER6_9PEZI</name>